<dbReference type="PROSITE" id="PS50006">
    <property type="entry name" value="FHA_DOMAIN"/>
    <property type="match status" value="1"/>
</dbReference>
<sequence>MALRLTIENVDKLPDGGPISFVATGTRSIDIGRDNHLDWTLPDPTKYISAKHCEIHCRGNAYWLNDVSTNGTFVNGSDHRVRSPYELKDRDRLLIGHYIIGVSIDPAEVAAGPRCSAIAGRAVQPQLDIWSSDSVSVPPAVHAPVAAAIAPNPGLGGFVDRDASLERDARFRVQTRKAGGDAAGEWNDGDLSPAGEVGEAQLATPGRESRDENPSIALQQAVSTGGPQRPVQRPRQDEAQPVSSPGLASAHRSEASDHRDFMRRVAHAASIREDAFAGQDAEQLAEQLGELVQLSVANLIVLLQARNEAKRLTRTASHTMVQATENNPLKFSPNAQEAMMVLFGPKSRSYLDARSAFEQGFNDLKQHHAKTYAAMRYAASKLIAELDPTKIAKEAAERGGLLDKVWSRKSRLWNVYREHWRASFGEEAGAALQAYLVHFVDYYDREDTR</sequence>
<dbReference type="InterPro" id="IPR008984">
    <property type="entry name" value="SMAD_FHA_dom_sf"/>
</dbReference>
<dbReference type="InterPro" id="IPR046883">
    <property type="entry name" value="T6SS_FHA_C"/>
</dbReference>
<dbReference type="RefSeq" id="WP_212495000.1">
    <property type="nucleotide sequence ID" value="NZ_JAFCJH010000060.1"/>
</dbReference>
<reference evidence="4" key="1">
    <citation type="journal article" date="2021" name="ISME J.">
        <title>Evolutionary origin and ecological implication of a unique nif island in free-living Bradyrhizobium lineages.</title>
        <authorList>
            <person name="Tao J."/>
        </authorList>
    </citation>
    <scope>NUCLEOTIDE SEQUENCE [LARGE SCALE GENOMIC DNA]</scope>
    <source>
        <strain evidence="4">SZCCT0434</strain>
    </source>
</reference>
<dbReference type="NCBIfam" id="TIGR03354">
    <property type="entry name" value="VI_FHA"/>
    <property type="match status" value="1"/>
</dbReference>
<dbReference type="SUPFAM" id="SSF49879">
    <property type="entry name" value="SMAD/FHA domain"/>
    <property type="match status" value="1"/>
</dbReference>
<keyword evidence="4" id="KW-1185">Reference proteome</keyword>
<gene>
    <name evidence="3" type="primary">tagH</name>
    <name evidence="3" type="ORF">JQ615_35665</name>
</gene>
<proteinExistence type="predicted"/>
<dbReference type="Pfam" id="PF00498">
    <property type="entry name" value="FHA"/>
    <property type="match status" value="1"/>
</dbReference>
<organism evidence="3 4">
    <name type="scientific">Bradyrhizobium jicamae</name>
    <dbReference type="NCBI Taxonomy" id="280332"/>
    <lineage>
        <taxon>Bacteria</taxon>
        <taxon>Pseudomonadati</taxon>
        <taxon>Pseudomonadota</taxon>
        <taxon>Alphaproteobacteria</taxon>
        <taxon>Hyphomicrobiales</taxon>
        <taxon>Nitrobacteraceae</taxon>
        <taxon>Bradyrhizobium</taxon>
    </lineage>
</organism>
<protein>
    <submittedName>
        <fullName evidence="3">Type VI secretion system-associated FHA domain protein TagH</fullName>
    </submittedName>
</protein>
<dbReference type="InterPro" id="IPR000253">
    <property type="entry name" value="FHA_dom"/>
</dbReference>
<dbReference type="Proteomes" id="UP001315278">
    <property type="component" value="Unassembled WGS sequence"/>
</dbReference>
<evidence type="ECO:0000313" key="4">
    <source>
        <dbReference type="Proteomes" id="UP001315278"/>
    </source>
</evidence>
<dbReference type="CDD" id="cd00060">
    <property type="entry name" value="FHA"/>
    <property type="match status" value="1"/>
</dbReference>
<dbReference type="Gene3D" id="2.60.200.20">
    <property type="match status" value="1"/>
</dbReference>
<accession>A0ABS5FVB5</accession>
<feature type="region of interest" description="Disordered" evidence="1">
    <location>
        <begin position="220"/>
        <end position="259"/>
    </location>
</feature>
<evidence type="ECO:0000256" key="1">
    <source>
        <dbReference type="SAM" id="MobiDB-lite"/>
    </source>
</evidence>
<dbReference type="Pfam" id="PF20232">
    <property type="entry name" value="T6SS_FHA_C"/>
    <property type="match status" value="1"/>
</dbReference>
<evidence type="ECO:0000313" key="3">
    <source>
        <dbReference type="EMBL" id="MBR0800713.1"/>
    </source>
</evidence>
<feature type="domain" description="FHA" evidence="2">
    <location>
        <begin position="29"/>
        <end position="79"/>
    </location>
</feature>
<dbReference type="InterPro" id="IPR017735">
    <property type="entry name" value="T6SS_FHA"/>
</dbReference>
<evidence type="ECO:0000259" key="2">
    <source>
        <dbReference type="PROSITE" id="PS50006"/>
    </source>
</evidence>
<dbReference type="EMBL" id="JAFCJH010000060">
    <property type="protein sequence ID" value="MBR0800713.1"/>
    <property type="molecule type" value="Genomic_DNA"/>
</dbReference>
<feature type="region of interest" description="Disordered" evidence="1">
    <location>
        <begin position="175"/>
        <end position="196"/>
    </location>
</feature>
<comment type="caution">
    <text evidence="3">The sequence shown here is derived from an EMBL/GenBank/DDBJ whole genome shotgun (WGS) entry which is preliminary data.</text>
</comment>
<dbReference type="SMART" id="SM00240">
    <property type="entry name" value="FHA"/>
    <property type="match status" value="1"/>
</dbReference>
<name>A0ABS5FVB5_9BRAD</name>